<dbReference type="Gene3D" id="3.40.50.2000">
    <property type="entry name" value="Glycogen Phosphorylase B"/>
    <property type="match status" value="2"/>
</dbReference>
<dbReference type="CDD" id="cd03801">
    <property type="entry name" value="GT4_PimA-like"/>
    <property type="match status" value="1"/>
</dbReference>
<dbReference type="EC" id="2.4.-.-" evidence="2"/>
<keyword evidence="3" id="KW-1185">Reference proteome</keyword>
<reference evidence="2 3" key="1">
    <citation type="submission" date="2023-04" db="EMBL/GenBank/DDBJ databases">
        <title>Two novel species of Flavobacterium.</title>
        <authorList>
            <person name="Liu Q."/>
            <person name="Xin Y.-H."/>
        </authorList>
    </citation>
    <scope>NUCLEOTIDE SEQUENCE [LARGE SCALE GENOMIC DNA]</scope>
    <source>
        <strain evidence="2 3">LB1P51</strain>
    </source>
</reference>
<dbReference type="EMBL" id="JASCRZ010000005">
    <property type="protein sequence ID" value="MDI5895623.1"/>
    <property type="molecule type" value="Genomic_DNA"/>
</dbReference>
<evidence type="ECO:0000259" key="1">
    <source>
        <dbReference type="Pfam" id="PF00534"/>
    </source>
</evidence>
<dbReference type="SUPFAM" id="SSF53756">
    <property type="entry name" value="UDP-Glycosyltransferase/glycogen phosphorylase"/>
    <property type="match status" value="1"/>
</dbReference>
<evidence type="ECO:0000313" key="2">
    <source>
        <dbReference type="EMBL" id="MDI5895623.1"/>
    </source>
</evidence>
<dbReference type="Pfam" id="PF00534">
    <property type="entry name" value="Glycos_transf_1"/>
    <property type="match status" value="1"/>
</dbReference>
<dbReference type="PANTHER" id="PTHR12526">
    <property type="entry name" value="GLYCOSYLTRANSFERASE"/>
    <property type="match status" value="1"/>
</dbReference>
<keyword evidence="2" id="KW-0328">Glycosyltransferase</keyword>
<name>A0ABT6VDS9_9FLAO</name>
<organism evidence="2 3">
    <name type="scientific">Flavobacterium algoritolerans</name>
    <dbReference type="NCBI Taxonomy" id="3041254"/>
    <lineage>
        <taxon>Bacteria</taxon>
        <taxon>Pseudomonadati</taxon>
        <taxon>Bacteroidota</taxon>
        <taxon>Flavobacteriia</taxon>
        <taxon>Flavobacteriales</taxon>
        <taxon>Flavobacteriaceae</taxon>
        <taxon>Flavobacterium</taxon>
    </lineage>
</organism>
<sequence length="399" mass="45755">MRPKILLHPDFFYTGHSGAIAAREAARQLDKLGYDVNIFTHDKKDESIATYPYFRRIEYRGKANYFPKPYKDSFLKVLSELKPDYVFFIGGIVNVPLVYIDLCVENNIKTAFLFLAQDFFCARFHAALGTGVCTKCLDGSNFNAISNSCLEKHTRPTLFFLNYQLNQVMFLPRIRKIDFVLGSSDEQLHFYEKIGIKKSNIFKIPLFFDQKRVHEINLPLQPYFVIIAQYRHEKGIHLISKILDYIESGITVKALFFNDDEAQRFLENYPENKKHVESKMLEILPNVTMTTGAVELISGSKGVINPSIWSTTTEFVLLEVLGMSKPVITFDVGIHKEVIINRVNGICIKAGDFQAMGDEINNLSKDILLQESISRKAKDLYHELTDETSFVKVLTSIFR</sequence>
<comment type="caution">
    <text evidence="2">The sequence shown here is derived from an EMBL/GenBank/DDBJ whole genome shotgun (WGS) entry which is preliminary data.</text>
</comment>
<protein>
    <submittedName>
        <fullName evidence="2">Glycosyltransferase family 4 protein</fullName>
        <ecNumber evidence="2">2.4.-.-</ecNumber>
    </submittedName>
</protein>
<gene>
    <name evidence="2" type="ORF">QLS65_12040</name>
</gene>
<dbReference type="Proteomes" id="UP001243403">
    <property type="component" value="Unassembled WGS sequence"/>
</dbReference>
<proteinExistence type="predicted"/>
<evidence type="ECO:0000313" key="3">
    <source>
        <dbReference type="Proteomes" id="UP001243403"/>
    </source>
</evidence>
<dbReference type="RefSeq" id="WP_282711701.1">
    <property type="nucleotide sequence ID" value="NZ_JASCRZ010000005.1"/>
</dbReference>
<dbReference type="InterPro" id="IPR001296">
    <property type="entry name" value="Glyco_trans_1"/>
</dbReference>
<keyword evidence="2" id="KW-0808">Transferase</keyword>
<dbReference type="GO" id="GO:0016757">
    <property type="term" value="F:glycosyltransferase activity"/>
    <property type="evidence" value="ECO:0007669"/>
    <property type="project" value="UniProtKB-KW"/>
</dbReference>
<feature type="domain" description="Glycosyl transferase family 1" evidence="1">
    <location>
        <begin position="221"/>
        <end position="378"/>
    </location>
</feature>
<accession>A0ABT6VDS9</accession>